<reference evidence="9" key="1">
    <citation type="journal article" date="2019" name="Int. J. Syst. Evol. Microbiol.">
        <title>The Global Catalogue of Microorganisms (GCM) 10K type strain sequencing project: providing services to taxonomists for standard genome sequencing and annotation.</title>
        <authorList>
            <consortium name="The Broad Institute Genomics Platform"/>
            <consortium name="The Broad Institute Genome Sequencing Center for Infectious Disease"/>
            <person name="Wu L."/>
            <person name="Ma J."/>
        </authorList>
    </citation>
    <scope>NUCLEOTIDE SEQUENCE [LARGE SCALE GENOMIC DNA]</scope>
    <source>
        <strain evidence="9">CGMCC 4.7132</strain>
    </source>
</reference>
<comment type="subcellular location">
    <subcellularLocation>
        <location evidence="1">Cell membrane</location>
        <topology evidence="1">Multi-pass membrane protein</topology>
    </subcellularLocation>
</comment>
<evidence type="ECO:0000256" key="1">
    <source>
        <dbReference type="ARBA" id="ARBA00004651"/>
    </source>
</evidence>
<dbReference type="Pfam" id="PF02653">
    <property type="entry name" value="BPD_transp_2"/>
    <property type="match status" value="1"/>
</dbReference>
<dbReference type="RefSeq" id="WP_380851767.1">
    <property type="nucleotide sequence ID" value="NZ_JBHSFP010000056.1"/>
</dbReference>
<feature type="transmembrane region" description="Helical" evidence="7">
    <location>
        <begin position="219"/>
        <end position="238"/>
    </location>
</feature>
<dbReference type="CDD" id="cd06579">
    <property type="entry name" value="TM_PBP1_transp_AraH_like"/>
    <property type="match status" value="1"/>
</dbReference>
<evidence type="ECO:0000256" key="6">
    <source>
        <dbReference type="SAM" id="MobiDB-lite"/>
    </source>
</evidence>
<evidence type="ECO:0000256" key="4">
    <source>
        <dbReference type="ARBA" id="ARBA00022989"/>
    </source>
</evidence>
<feature type="transmembrane region" description="Helical" evidence="7">
    <location>
        <begin position="9"/>
        <end position="27"/>
    </location>
</feature>
<sequence>MSAFLRSRLLWPVVILIGLVALNVAFTDHFLRIQVKDGHLYGSLIDILRFGTPLILVSLGMTLVIATKGIDLSVGSIVAIAGALACVQISDLDDQNSVSGVLIAVGITLVLSLALGAWNGFLVAGVGIQPIIATLILMVSGRGLAQLIADGQIITINSSPYKLIGGGYWLTLPFSIFIVVALVALTAFLTRRLALGMFIEAVGGNAEASRLSGIRSRGVLIVVYTFCALCAGIAGLMISSNVSSADSNYAGLWIELDAILAVVIGGTSLAGGRFSISGTILGALIIQTLTTTIYSIGVPPETTLLFKALVVTIVCLLQSPAFRKRVARKRPRPPVTQTPVPVSDREPVTNR</sequence>
<comment type="caution">
    <text evidence="8">The sequence shown here is derived from an EMBL/GenBank/DDBJ whole genome shotgun (WGS) entry which is preliminary data.</text>
</comment>
<accession>A0ABV9CVJ2</accession>
<feature type="transmembrane region" description="Helical" evidence="7">
    <location>
        <begin position="47"/>
        <end position="65"/>
    </location>
</feature>
<feature type="transmembrane region" description="Helical" evidence="7">
    <location>
        <begin position="278"/>
        <end position="298"/>
    </location>
</feature>
<evidence type="ECO:0000256" key="2">
    <source>
        <dbReference type="ARBA" id="ARBA00022475"/>
    </source>
</evidence>
<gene>
    <name evidence="8" type="ORF">ACFO60_38740</name>
</gene>
<proteinExistence type="predicted"/>
<keyword evidence="2" id="KW-1003">Cell membrane</keyword>
<keyword evidence="9" id="KW-1185">Reference proteome</keyword>
<keyword evidence="3 7" id="KW-0812">Transmembrane</keyword>
<dbReference type="InterPro" id="IPR001851">
    <property type="entry name" value="ABC_transp_permease"/>
</dbReference>
<evidence type="ECO:0000256" key="5">
    <source>
        <dbReference type="ARBA" id="ARBA00023136"/>
    </source>
</evidence>
<feature type="transmembrane region" description="Helical" evidence="7">
    <location>
        <begin position="304"/>
        <end position="322"/>
    </location>
</feature>
<evidence type="ECO:0000313" key="8">
    <source>
        <dbReference type="EMBL" id="MFC4536742.1"/>
    </source>
</evidence>
<feature type="transmembrane region" description="Helical" evidence="7">
    <location>
        <begin position="131"/>
        <end position="149"/>
    </location>
</feature>
<evidence type="ECO:0000256" key="3">
    <source>
        <dbReference type="ARBA" id="ARBA00022692"/>
    </source>
</evidence>
<dbReference type="EMBL" id="JBHSFP010000056">
    <property type="protein sequence ID" value="MFC4536742.1"/>
    <property type="molecule type" value="Genomic_DNA"/>
</dbReference>
<feature type="transmembrane region" description="Helical" evidence="7">
    <location>
        <begin position="169"/>
        <end position="189"/>
    </location>
</feature>
<keyword evidence="4 7" id="KW-1133">Transmembrane helix</keyword>
<keyword evidence="5 7" id="KW-0472">Membrane</keyword>
<dbReference type="PANTHER" id="PTHR32196:SF19">
    <property type="entry name" value="GALACTOFURANOSE TRANSPORTER PERMEASE PROTEIN YTFT"/>
    <property type="match status" value="1"/>
</dbReference>
<feature type="transmembrane region" description="Helical" evidence="7">
    <location>
        <begin position="102"/>
        <end position="124"/>
    </location>
</feature>
<dbReference type="Proteomes" id="UP001596004">
    <property type="component" value="Unassembled WGS sequence"/>
</dbReference>
<protein>
    <submittedName>
        <fullName evidence="8">ABC transporter permease</fullName>
    </submittedName>
</protein>
<feature type="region of interest" description="Disordered" evidence="6">
    <location>
        <begin position="328"/>
        <end position="351"/>
    </location>
</feature>
<organism evidence="8 9">
    <name type="scientific">Sphaerisporangium dianthi</name>
    <dbReference type="NCBI Taxonomy" id="1436120"/>
    <lineage>
        <taxon>Bacteria</taxon>
        <taxon>Bacillati</taxon>
        <taxon>Actinomycetota</taxon>
        <taxon>Actinomycetes</taxon>
        <taxon>Streptosporangiales</taxon>
        <taxon>Streptosporangiaceae</taxon>
        <taxon>Sphaerisporangium</taxon>
    </lineage>
</organism>
<feature type="transmembrane region" description="Helical" evidence="7">
    <location>
        <begin position="250"/>
        <end position="271"/>
    </location>
</feature>
<name>A0ABV9CVJ2_9ACTN</name>
<feature type="transmembrane region" description="Helical" evidence="7">
    <location>
        <begin position="72"/>
        <end position="90"/>
    </location>
</feature>
<evidence type="ECO:0000256" key="7">
    <source>
        <dbReference type="SAM" id="Phobius"/>
    </source>
</evidence>
<evidence type="ECO:0000313" key="9">
    <source>
        <dbReference type="Proteomes" id="UP001596004"/>
    </source>
</evidence>
<dbReference type="PANTHER" id="PTHR32196">
    <property type="entry name" value="ABC TRANSPORTER PERMEASE PROTEIN YPHD-RELATED-RELATED"/>
    <property type="match status" value="1"/>
</dbReference>